<dbReference type="InterPro" id="IPR036895">
    <property type="entry name" value="Uracil-DNA_glycosylase-like_sf"/>
</dbReference>
<dbReference type="InterPro" id="IPR005122">
    <property type="entry name" value="Uracil-DNA_glycosylase-like"/>
</dbReference>
<dbReference type="KEGG" id="hpd:KHP_0671"/>
<dbReference type="AlphaFoldDB" id="A0AAI7ZVV7"/>
<organism evidence="2 3">
    <name type="scientific">Helicobacter pylori (strain 51)</name>
    <dbReference type="NCBI Taxonomy" id="290847"/>
    <lineage>
        <taxon>Bacteria</taxon>
        <taxon>Pseudomonadati</taxon>
        <taxon>Campylobacterota</taxon>
        <taxon>Epsilonproteobacteria</taxon>
        <taxon>Campylobacterales</taxon>
        <taxon>Helicobacteraceae</taxon>
        <taxon>Helicobacter</taxon>
    </lineage>
</organism>
<dbReference type="Pfam" id="PF03167">
    <property type="entry name" value="UDG"/>
    <property type="match status" value="1"/>
</dbReference>
<gene>
    <name evidence="2" type="ordered locus">KHP_0671</name>
</gene>
<dbReference type="SUPFAM" id="SSF52141">
    <property type="entry name" value="Uracil-DNA glycosylase-like"/>
    <property type="match status" value="1"/>
</dbReference>
<sequence length="209" mass="23878">MQLSRLQTLRSLYMERLLGETYTNINLTKPQNKPLNKQVYEGIENCNLCKRHQNSKPVIGLFNPTSKLTFITLTPMLDSQLNFLNNLKAAMLESIIQKVFNCPLKDCSILSLLKCDSNSLNLEEEINACLFHLTWQLDNSASKVIVVFGEILPKRLLNLSKEESFGRIVSLKTKHFLSTHALEDMLKNPTLKKEALAHFKIALQFLNQS</sequence>
<name>A0AAI7ZVV7_HELP1</name>
<protein>
    <recommendedName>
        <fullName evidence="1">Uracil-DNA glycosylase-like domain-containing protein</fullName>
    </recommendedName>
</protein>
<proteinExistence type="predicted"/>
<dbReference type="Proteomes" id="UP000002224">
    <property type="component" value="Chromosome"/>
</dbReference>
<evidence type="ECO:0000259" key="1">
    <source>
        <dbReference type="Pfam" id="PF03167"/>
    </source>
</evidence>
<evidence type="ECO:0000313" key="2">
    <source>
        <dbReference type="EMBL" id="ACX97876.1"/>
    </source>
</evidence>
<reference evidence="3" key="1">
    <citation type="submission" date="2004-08" db="EMBL/GenBank/DDBJ databases">
        <title>Genome sequence of Helicobacter pylori strain 51.</title>
        <authorList>
            <person name="Kim S."/>
            <person name="Lee W.K."/>
            <person name="Choi S.H."/>
            <person name="Kang S."/>
            <person name="Park H.S."/>
            <person name="Kim Y.S."/>
            <person name="Lee S.G."/>
            <person name="Byun E.Y."/>
            <person name="Jeong J.E."/>
            <person name="Park Y.H."/>
            <person name="Lee E.J."/>
            <person name="Kim J.S."/>
            <person name="Ryu B.D."/>
            <person name="Lee Y.S."/>
            <person name="Hahn Y."/>
            <person name="Yeom Y.I."/>
            <person name="Park S.G."/>
            <person name="Youn H.S."/>
            <person name="Ko G.H."/>
            <person name="Choi M.B."/>
            <person name="Park C.H."/>
            <person name="Lim J.Y."/>
            <person name="Bae D.W."/>
            <person name="Song J.Y."/>
            <person name="Park J.U."/>
            <person name="Kang H.L."/>
            <person name="Baik S.C."/>
            <person name="Cho M.J."/>
            <person name="Yoo H.S."/>
            <person name="Rhee K.H."/>
        </authorList>
    </citation>
    <scope>NUCLEOTIDE SEQUENCE [LARGE SCALE GENOMIC DNA]</scope>
    <source>
        <strain evidence="3">51</strain>
    </source>
</reference>
<evidence type="ECO:0000313" key="3">
    <source>
        <dbReference type="Proteomes" id="UP000002224"/>
    </source>
</evidence>
<dbReference type="EMBL" id="CP000012">
    <property type="protein sequence ID" value="ACX97876.1"/>
    <property type="molecule type" value="Genomic_DNA"/>
</dbReference>
<feature type="domain" description="Uracil-DNA glycosylase-like" evidence="1">
    <location>
        <begin position="60"/>
        <end position="199"/>
    </location>
</feature>
<dbReference type="Gene3D" id="3.40.470.10">
    <property type="entry name" value="Uracil-DNA glycosylase-like domain"/>
    <property type="match status" value="1"/>
</dbReference>
<accession>A0AAI7ZVV7</accession>